<keyword evidence="1" id="KW-0678">Repressor</keyword>
<name>A0A1R4G0W5_BREDI</name>
<dbReference type="Pfam" id="PF12833">
    <property type="entry name" value="HTH_18"/>
    <property type="match status" value="1"/>
</dbReference>
<dbReference type="GO" id="GO:0003700">
    <property type="term" value="F:DNA-binding transcription factor activity"/>
    <property type="evidence" value="ECO:0007669"/>
    <property type="project" value="InterPro"/>
</dbReference>
<dbReference type="RefSeq" id="WP_087140553.1">
    <property type="nucleotide sequence ID" value="NZ_FUIE01000045.1"/>
</dbReference>
<evidence type="ECO:0000256" key="4">
    <source>
        <dbReference type="ARBA" id="ARBA00023163"/>
    </source>
</evidence>
<dbReference type="Proteomes" id="UP000195766">
    <property type="component" value="Unassembled WGS sequence"/>
</dbReference>
<dbReference type="EMBL" id="FUIE01000045">
    <property type="protein sequence ID" value="SJM61819.1"/>
    <property type="molecule type" value="Genomic_DNA"/>
</dbReference>
<dbReference type="PROSITE" id="PS01124">
    <property type="entry name" value="HTH_ARAC_FAMILY_2"/>
    <property type="match status" value="1"/>
</dbReference>
<dbReference type="Gene3D" id="1.10.10.60">
    <property type="entry name" value="Homeodomain-like"/>
    <property type="match status" value="1"/>
</dbReference>
<sequence length="269" mass="29490">MTSLHACFQSFDPDAFPQDAIAVSLGGSAHDVELPLHTHRKAQLVVALQGGVMCRTQDGLWMAPLGGGVWAPGGTPHSNRVTANGRVCMVFVEPDVPGLPDRCCTLSLSPMLIELIRHLARQPTPDYAPDSHLDRIAQVVLEELRRTEIAALHLPIPASPALRRIAEALIENPGDRSTVGEWARRVAMSERTLTRLVVRETAMNFSRWRQQLQIVLALQRLSSGASVQSVAYDLGYESASAFITMFKTVMGKPPARYIAQADRRPLDQA</sequence>
<evidence type="ECO:0000313" key="7">
    <source>
        <dbReference type="Proteomes" id="UP000195766"/>
    </source>
</evidence>
<evidence type="ECO:0000256" key="1">
    <source>
        <dbReference type="ARBA" id="ARBA00022491"/>
    </source>
</evidence>
<protein>
    <submittedName>
        <fullName evidence="6">Transcriptional regulator, AraC family</fullName>
    </submittedName>
</protein>
<dbReference type="PANTHER" id="PTHR11019:SF199">
    <property type="entry name" value="HTH-TYPE TRANSCRIPTIONAL REGULATOR NIMR"/>
    <property type="match status" value="1"/>
</dbReference>
<dbReference type="InterPro" id="IPR014710">
    <property type="entry name" value="RmlC-like_jellyroll"/>
</dbReference>
<dbReference type="InterPro" id="IPR011051">
    <property type="entry name" value="RmlC_Cupin_sf"/>
</dbReference>
<gene>
    <name evidence="6" type="ORF">FM111_08515</name>
</gene>
<dbReference type="SUPFAM" id="SSF51182">
    <property type="entry name" value="RmlC-like cupins"/>
    <property type="match status" value="1"/>
</dbReference>
<evidence type="ECO:0000256" key="2">
    <source>
        <dbReference type="ARBA" id="ARBA00023015"/>
    </source>
</evidence>
<dbReference type="InterPro" id="IPR018062">
    <property type="entry name" value="HTH_AraC-typ_CS"/>
</dbReference>
<organism evidence="6 7">
    <name type="scientific">Brevundimonas diminuta 3F5N</name>
    <dbReference type="NCBI Taxonomy" id="1255603"/>
    <lineage>
        <taxon>Bacteria</taxon>
        <taxon>Pseudomonadati</taxon>
        <taxon>Pseudomonadota</taxon>
        <taxon>Alphaproteobacteria</taxon>
        <taxon>Caulobacterales</taxon>
        <taxon>Caulobacteraceae</taxon>
        <taxon>Brevundimonas</taxon>
    </lineage>
</organism>
<dbReference type="PROSITE" id="PS00041">
    <property type="entry name" value="HTH_ARAC_FAMILY_1"/>
    <property type="match status" value="1"/>
</dbReference>
<dbReference type="InterPro" id="IPR009057">
    <property type="entry name" value="Homeodomain-like_sf"/>
</dbReference>
<reference evidence="6 7" key="1">
    <citation type="submission" date="2017-02" db="EMBL/GenBank/DDBJ databases">
        <authorList>
            <person name="Peterson S.W."/>
        </authorList>
    </citation>
    <scope>NUCLEOTIDE SEQUENCE [LARGE SCALE GENOMIC DNA]</scope>
    <source>
        <strain evidence="6 7">3F5N</strain>
    </source>
</reference>
<dbReference type="FunFam" id="1.10.10.60:FF:000132">
    <property type="entry name" value="AraC family transcriptional regulator"/>
    <property type="match status" value="1"/>
</dbReference>
<dbReference type="InterPro" id="IPR018060">
    <property type="entry name" value="HTH_AraC"/>
</dbReference>
<dbReference type="SMART" id="SM00342">
    <property type="entry name" value="HTH_ARAC"/>
    <property type="match status" value="1"/>
</dbReference>
<evidence type="ECO:0000313" key="6">
    <source>
        <dbReference type="EMBL" id="SJM61819.1"/>
    </source>
</evidence>
<dbReference type="SUPFAM" id="SSF46689">
    <property type="entry name" value="Homeodomain-like"/>
    <property type="match status" value="1"/>
</dbReference>
<proteinExistence type="predicted"/>
<dbReference type="Gene3D" id="2.60.120.10">
    <property type="entry name" value="Jelly Rolls"/>
    <property type="match status" value="1"/>
</dbReference>
<evidence type="ECO:0000259" key="5">
    <source>
        <dbReference type="PROSITE" id="PS01124"/>
    </source>
</evidence>
<dbReference type="GO" id="GO:0043565">
    <property type="term" value="F:sequence-specific DNA binding"/>
    <property type="evidence" value="ECO:0007669"/>
    <property type="project" value="InterPro"/>
</dbReference>
<evidence type="ECO:0000256" key="3">
    <source>
        <dbReference type="ARBA" id="ARBA00023125"/>
    </source>
</evidence>
<dbReference type="OrthoDB" id="9804543at2"/>
<keyword evidence="2" id="KW-0805">Transcription regulation</keyword>
<feature type="domain" description="HTH araC/xylS-type" evidence="5">
    <location>
        <begin position="163"/>
        <end position="260"/>
    </location>
</feature>
<keyword evidence="4" id="KW-0804">Transcription</keyword>
<dbReference type="CDD" id="cd06124">
    <property type="entry name" value="cupin_NimR-like_N"/>
    <property type="match status" value="1"/>
</dbReference>
<dbReference type="PANTHER" id="PTHR11019">
    <property type="entry name" value="HTH-TYPE TRANSCRIPTIONAL REGULATOR NIMR"/>
    <property type="match status" value="1"/>
</dbReference>
<dbReference type="AlphaFoldDB" id="A0A1R4G0W5"/>
<keyword evidence="3" id="KW-0238">DNA-binding</keyword>
<accession>A0A1R4G0W5</accession>